<evidence type="ECO:0000256" key="1">
    <source>
        <dbReference type="SAM" id="SignalP"/>
    </source>
</evidence>
<keyword evidence="3" id="KW-1185">Reference proteome</keyword>
<sequence length="256" mass="29224">MRSFSRRFAAVLAVLATGLIGGKGVEAGDDYATTFTPKAQQAYQEDINVWVYTAGFAERFGMPEQWVSRGLEGAHAAAFRVETSSARLMFPHKGKDVSKPVRRCVLDLFLPTAADIPWANEKHADMWWYTPAAPTYLMPQREKDKQWQRRPVGLPKTGHTAILRSPEGHITGLSMRKYHKHLYSEVDYLSFGMPCTTRWKIASSVEFRPGGASFRNKEVVRHKVRLPKVFMEKMYAVWKARSRSPATEEWEDVIEQ</sequence>
<feature type="signal peptide" evidence="1">
    <location>
        <begin position="1"/>
        <end position="27"/>
    </location>
</feature>
<dbReference type="Proteomes" id="UP001575181">
    <property type="component" value="Unassembled WGS sequence"/>
</dbReference>
<gene>
    <name evidence="2" type="ORF">ACERLL_17540</name>
</gene>
<accession>A0ABV4U2D7</accession>
<proteinExistence type="predicted"/>
<evidence type="ECO:0000313" key="3">
    <source>
        <dbReference type="Proteomes" id="UP001575181"/>
    </source>
</evidence>
<dbReference type="EMBL" id="JBGUAW010000022">
    <property type="protein sequence ID" value="MFA9462606.1"/>
    <property type="molecule type" value="Genomic_DNA"/>
</dbReference>
<protein>
    <submittedName>
        <fullName evidence="2">Uncharacterized protein</fullName>
    </submittedName>
</protein>
<keyword evidence="1" id="KW-0732">Signal</keyword>
<evidence type="ECO:0000313" key="2">
    <source>
        <dbReference type="EMBL" id="MFA9462606.1"/>
    </source>
</evidence>
<dbReference type="RefSeq" id="WP_373657394.1">
    <property type="nucleotide sequence ID" value="NZ_JBGUAW010000022.1"/>
</dbReference>
<organism evidence="2 3">
    <name type="scientific">Thiohalorhabdus methylotrophus</name>
    <dbReference type="NCBI Taxonomy" id="3242694"/>
    <lineage>
        <taxon>Bacteria</taxon>
        <taxon>Pseudomonadati</taxon>
        <taxon>Pseudomonadota</taxon>
        <taxon>Gammaproteobacteria</taxon>
        <taxon>Thiohalorhabdales</taxon>
        <taxon>Thiohalorhabdaceae</taxon>
        <taxon>Thiohalorhabdus</taxon>
    </lineage>
</organism>
<feature type="chain" id="PRO_5046240149" evidence="1">
    <location>
        <begin position="28"/>
        <end position="256"/>
    </location>
</feature>
<reference evidence="2 3" key="1">
    <citation type="submission" date="2024-08" db="EMBL/GenBank/DDBJ databases">
        <title>Whole-genome sequencing of halo(alkali)philic microorganisms from hypersaline lakes.</title>
        <authorList>
            <person name="Sorokin D.Y."/>
            <person name="Merkel A.Y."/>
            <person name="Messina E."/>
            <person name="Yakimov M."/>
        </authorList>
    </citation>
    <scope>NUCLEOTIDE SEQUENCE [LARGE SCALE GENOMIC DNA]</scope>
    <source>
        <strain evidence="2 3">Cl-TMA</strain>
    </source>
</reference>
<comment type="caution">
    <text evidence="2">The sequence shown here is derived from an EMBL/GenBank/DDBJ whole genome shotgun (WGS) entry which is preliminary data.</text>
</comment>
<name>A0ABV4U2D7_9GAMM</name>